<feature type="domain" description="Chemokine interleukin-8-like" evidence="9">
    <location>
        <begin position="27"/>
        <end position="89"/>
    </location>
</feature>
<evidence type="ECO:0000256" key="2">
    <source>
        <dbReference type="ARBA" id="ARBA00010665"/>
    </source>
</evidence>
<evidence type="ECO:0000256" key="4">
    <source>
        <dbReference type="ARBA" id="ARBA00022514"/>
    </source>
</evidence>
<dbReference type="GO" id="GO:0006955">
    <property type="term" value="P:immune response"/>
    <property type="evidence" value="ECO:0007669"/>
    <property type="project" value="InterPro"/>
</dbReference>
<feature type="signal peptide" evidence="8">
    <location>
        <begin position="1"/>
        <end position="21"/>
    </location>
</feature>
<proteinExistence type="inferred from homology"/>
<dbReference type="PROSITE" id="PS00471">
    <property type="entry name" value="SMALL_CYTOKINES_CXC"/>
    <property type="match status" value="1"/>
</dbReference>
<dbReference type="GO" id="GO:0042127">
    <property type="term" value="P:regulation of cell population proliferation"/>
    <property type="evidence" value="ECO:0007669"/>
    <property type="project" value="Ensembl"/>
</dbReference>
<dbReference type="GeneTree" id="ENSGT00530000064263"/>
<feature type="chain" id="PRO_5034562577" description="C-X-C motif chemokine" evidence="8">
    <location>
        <begin position="22"/>
        <end position="101"/>
    </location>
</feature>
<comment type="similarity">
    <text evidence="2 8">Belongs to the intercrine alpha (chemokine CxC) family.</text>
</comment>
<dbReference type="PANTHER" id="PTHR12015">
    <property type="entry name" value="SMALL INDUCIBLE CYTOKINE A"/>
    <property type="match status" value="1"/>
</dbReference>
<keyword evidence="3 8" id="KW-0145">Chemotaxis</keyword>
<dbReference type="InterPro" id="IPR033899">
    <property type="entry name" value="CXC_Chemokine_domain"/>
</dbReference>
<dbReference type="Ensembl" id="ENSPEMT00000005523.2">
    <property type="protein sequence ID" value="ENSPEMP00000003282.1"/>
    <property type="gene ID" value="ENSPEMG00000004556.2"/>
</dbReference>
<dbReference type="PRINTS" id="PR00437">
    <property type="entry name" value="SMALLCYTKCXC"/>
</dbReference>
<dbReference type="CDD" id="cd00273">
    <property type="entry name" value="Chemokine_CXC"/>
    <property type="match status" value="1"/>
</dbReference>
<evidence type="ECO:0000256" key="6">
    <source>
        <dbReference type="ARBA" id="ARBA00022729"/>
    </source>
</evidence>
<dbReference type="InterPro" id="IPR036048">
    <property type="entry name" value="Interleukin_8-like_sf"/>
</dbReference>
<dbReference type="InterPro" id="IPR001089">
    <property type="entry name" value="Chemokine_CXC"/>
</dbReference>
<evidence type="ECO:0000313" key="11">
    <source>
        <dbReference type="Proteomes" id="UP000694547"/>
    </source>
</evidence>
<evidence type="ECO:0000256" key="5">
    <source>
        <dbReference type="ARBA" id="ARBA00022525"/>
    </source>
</evidence>
<comment type="subcellular location">
    <subcellularLocation>
        <location evidence="1 8">Secreted</location>
    </subcellularLocation>
</comment>
<dbReference type="Pfam" id="PF00048">
    <property type="entry name" value="IL8"/>
    <property type="match status" value="1"/>
</dbReference>
<reference evidence="10 11" key="1">
    <citation type="submission" date="2018-10" db="EMBL/GenBank/DDBJ databases">
        <title>Improved assembly of the deer mouse Peromyscus maniculatus genome.</title>
        <authorList>
            <person name="Lassance J.-M."/>
            <person name="Hoekstra H.E."/>
        </authorList>
    </citation>
    <scope>NUCLEOTIDE SEQUENCE [LARGE SCALE GENOMIC DNA]</scope>
</reference>
<dbReference type="SMART" id="SM00199">
    <property type="entry name" value="SCY"/>
    <property type="match status" value="1"/>
</dbReference>
<organism evidence="10 11">
    <name type="scientific">Peromyscus maniculatus bairdii</name>
    <name type="common">Prairie deer mouse</name>
    <dbReference type="NCBI Taxonomy" id="230844"/>
    <lineage>
        <taxon>Eukaryota</taxon>
        <taxon>Metazoa</taxon>
        <taxon>Chordata</taxon>
        <taxon>Craniata</taxon>
        <taxon>Vertebrata</taxon>
        <taxon>Euteleostomi</taxon>
        <taxon>Mammalia</taxon>
        <taxon>Eutheria</taxon>
        <taxon>Euarchontoglires</taxon>
        <taxon>Glires</taxon>
        <taxon>Rodentia</taxon>
        <taxon>Myomorpha</taxon>
        <taxon>Muroidea</taxon>
        <taxon>Cricetidae</taxon>
        <taxon>Neotominae</taxon>
        <taxon>Peromyscus</taxon>
    </lineage>
</organism>
<dbReference type="SUPFAM" id="SSF54117">
    <property type="entry name" value="Interleukin 8-like chemokines"/>
    <property type="match status" value="1"/>
</dbReference>
<dbReference type="InterPro" id="IPR039809">
    <property type="entry name" value="Chemokine_b/g/d"/>
</dbReference>
<evidence type="ECO:0000313" key="10">
    <source>
        <dbReference type="Ensembl" id="ENSPEMP00000003282.1"/>
    </source>
</evidence>
<dbReference type="GO" id="GO:0005615">
    <property type="term" value="C:extracellular space"/>
    <property type="evidence" value="ECO:0007669"/>
    <property type="project" value="UniProtKB-UniRule"/>
</dbReference>
<dbReference type="Gene3D" id="2.40.50.40">
    <property type="match status" value="1"/>
</dbReference>
<dbReference type="GO" id="GO:0070098">
    <property type="term" value="P:chemokine-mediated signaling pathway"/>
    <property type="evidence" value="ECO:0007669"/>
    <property type="project" value="Ensembl"/>
</dbReference>
<dbReference type="GO" id="GO:0010818">
    <property type="term" value="P:T cell chemotaxis"/>
    <property type="evidence" value="ECO:0007669"/>
    <property type="project" value="Ensembl"/>
</dbReference>
<dbReference type="GO" id="GO:0007189">
    <property type="term" value="P:adenylate cyclase-activating G protein-coupled receptor signaling pathway"/>
    <property type="evidence" value="ECO:0007669"/>
    <property type="project" value="Ensembl"/>
</dbReference>
<keyword evidence="5 8" id="KW-0964">Secreted</keyword>
<keyword evidence="11" id="KW-1185">Reference proteome</keyword>
<dbReference type="InterPro" id="IPR018048">
    <property type="entry name" value="Chemokine_CXC_CS"/>
</dbReference>
<dbReference type="InterPro" id="IPR001811">
    <property type="entry name" value="Chemokine_IL8-like_dom"/>
</dbReference>
<keyword evidence="7" id="KW-1015">Disulfide bond</keyword>
<dbReference type="GO" id="GO:0008009">
    <property type="term" value="F:chemokine activity"/>
    <property type="evidence" value="ECO:0007669"/>
    <property type="project" value="Ensembl"/>
</dbReference>
<dbReference type="FunFam" id="2.40.50.40:FF:000004">
    <property type="entry name" value="C-X-C motif chemokine"/>
    <property type="match status" value="1"/>
</dbReference>
<evidence type="ECO:0000256" key="1">
    <source>
        <dbReference type="ARBA" id="ARBA00004613"/>
    </source>
</evidence>
<reference evidence="10" key="3">
    <citation type="submission" date="2025-09" db="UniProtKB">
        <authorList>
            <consortium name="Ensembl"/>
        </authorList>
    </citation>
    <scope>IDENTIFICATION</scope>
</reference>
<dbReference type="AlphaFoldDB" id="A0A8C8T3C3"/>
<evidence type="ECO:0000259" key="9">
    <source>
        <dbReference type="SMART" id="SM00199"/>
    </source>
</evidence>
<evidence type="ECO:0000256" key="3">
    <source>
        <dbReference type="ARBA" id="ARBA00022500"/>
    </source>
</evidence>
<protein>
    <recommendedName>
        <fullName evidence="8">C-X-C motif chemokine</fullName>
    </recommendedName>
</protein>
<keyword evidence="4 8" id="KW-0202">Cytokine</keyword>
<accession>A0A8C8T3C3</accession>
<dbReference type="GO" id="GO:0048248">
    <property type="term" value="F:CXCR3 chemokine receptor binding"/>
    <property type="evidence" value="ECO:0007669"/>
    <property type="project" value="Ensembl"/>
</dbReference>
<evidence type="ECO:0000256" key="7">
    <source>
        <dbReference type="ARBA" id="ARBA00023157"/>
    </source>
</evidence>
<evidence type="ECO:0000256" key="8">
    <source>
        <dbReference type="RuleBase" id="RU361149"/>
    </source>
</evidence>
<sequence>MNMKGTAIALAVIICATAVQGFSMFKRGRCLCIDHRAKAVKLADIETVSVIYPSNGCDKVEVIITLKGHKRQTCLDPKSKQARLIRQAIERKKFLGHQKKW</sequence>
<reference evidence="10" key="2">
    <citation type="submission" date="2025-08" db="UniProtKB">
        <authorList>
            <consortium name="Ensembl"/>
        </authorList>
    </citation>
    <scope>IDENTIFICATION</scope>
</reference>
<dbReference type="GO" id="GO:0006952">
    <property type="term" value="P:defense response"/>
    <property type="evidence" value="ECO:0007669"/>
    <property type="project" value="InterPro"/>
</dbReference>
<dbReference type="PANTHER" id="PTHR12015:SF191">
    <property type="entry name" value="C-X-C MOTIF CHEMOKINE 11"/>
    <property type="match status" value="1"/>
</dbReference>
<keyword evidence="6 8" id="KW-0732">Signal</keyword>
<name>A0A8C8T3C3_PERMB</name>
<dbReference type="GO" id="GO:0051281">
    <property type="term" value="P:positive regulation of release of sequestered calcium ion into cytosol"/>
    <property type="evidence" value="ECO:0007669"/>
    <property type="project" value="Ensembl"/>
</dbReference>
<dbReference type="GO" id="GO:0008201">
    <property type="term" value="F:heparin binding"/>
    <property type="evidence" value="ECO:0007669"/>
    <property type="project" value="Ensembl"/>
</dbReference>
<dbReference type="Proteomes" id="UP000694547">
    <property type="component" value="Chromosome 10"/>
</dbReference>